<evidence type="ECO:0000256" key="3">
    <source>
        <dbReference type="ARBA" id="ARBA00022989"/>
    </source>
</evidence>
<comment type="subcellular location">
    <subcellularLocation>
        <location evidence="1">Membrane</location>
        <topology evidence="1">Multi-pass membrane protein</topology>
    </subcellularLocation>
</comment>
<dbReference type="AlphaFoldDB" id="A0A9N8EEU7"/>
<feature type="domain" description="G-protein coupled receptors family 3 profile" evidence="12">
    <location>
        <begin position="499"/>
        <end position="754"/>
    </location>
</feature>
<comment type="caution">
    <text evidence="13">The sequence shown here is derived from an EMBL/GenBank/DDBJ whole genome shotgun (WGS) entry which is preliminary data.</text>
</comment>
<evidence type="ECO:0000256" key="6">
    <source>
        <dbReference type="ARBA" id="ARBA00023170"/>
    </source>
</evidence>
<feature type="transmembrane region" description="Helical" evidence="10">
    <location>
        <begin position="665"/>
        <end position="688"/>
    </location>
</feature>
<evidence type="ECO:0000256" key="7">
    <source>
        <dbReference type="ARBA" id="ARBA00023180"/>
    </source>
</evidence>
<evidence type="ECO:0000256" key="11">
    <source>
        <dbReference type="SAM" id="SignalP"/>
    </source>
</evidence>
<evidence type="ECO:0000256" key="9">
    <source>
        <dbReference type="SAM" id="MobiDB-lite"/>
    </source>
</evidence>
<keyword evidence="7" id="KW-0325">Glycoprotein</keyword>
<evidence type="ECO:0000256" key="1">
    <source>
        <dbReference type="ARBA" id="ARBA00004141"/>
    </source>
</evidence>
<keyword evidence="14" id="KW-1185">Reference proteome</keyword>
<evidence type="ECO:0000256" key="2">
    <source>
        <dbReference type="ARBA" id="ARBA00022692"/>
    </source>
</evidence>
<feature type="chain" id="PRO_5040409285" description="G-protein coupled receptors family 3 profile domain-containing protein" evidence="11">
    <location>
        <begin position="23"/>
        <end position="875"/>
    </location>
</feature>
<keyword evidence="2 10" id="KW-0812">Transmembrane</keyword>
<feature type="transmembrane region" description="Helical" evidence="10">
    <location>
        <begin position="499"/>
        <end position="520"/>
    </location>
</feature>
<keyword evidence="4" id="KW-0297">G-protein coupled receptor</keyword>
<feature type="transmembrane region" description="Helical" evidence="10">
    <location>
        <begin position="609"/>
        <end position="630"/>
    </location>
</feature>
<dbReference type="GO" id="GO:0038039">
    <property type="term" value="C:G protein-coupled receptor heterodimeric complex"/>
    <property type="evidence" value="ECO:0007669"/>
    <property type="project" value="TreeGrafter"/>
</dbReference>
<dbReference type="Proteomes" id="UP001153069">
    <property type="component" value="Unassembled WGS sequence"/>
</dbReference>
<feature type="transmembrane region" description="Helical" evidence="10">
    <location>
        <begin position="532"/>
        <end position="557"/>
    </location>
</feature>
<reference evidence="13" key="1">
    <citation type="submission" date="2020-06" db="EMBL/GenBank/DDBJ databases">
        <authorList>
            <consortium name="Plant Systems Biology data submission"/>
        </authorList>
    </citation>
    <scope>NUCLEOTIDE SEQUENCE</scope>
    <source>
        <strain evidence="13">D6</strain>
    </source>
</reference>
<evidence type="ECO:0000256" key="5">
    <source>
        <dbReference type="ARBA" id="ARBA00023136"/>
    </source>
</evidence>
<evidence type="ECO:0000259" key="12">
    <source>
        <dbReference type="PROSITE" id="PS50259"/>
    </source>
</evidence>
<feature type="transmembrane region" description="Helical" evidence="10">
    <location>
        <begin position="733"/>
        <end position="753"/>
    </location>
</feature>
<name>A0A9N8EEU7_9STRA</name>
<evidence type="ECO:0000256" key="4">
    <source>
        <dbReference type="ARBA" id="ARBA00023040"/>
    </source>
</evidence>
<feature type="signal peptide" evidence="11">
    <location>
        <begin position="1"/>
        <end position="22"/>
    </location>
</feature>
<evidence type="ECO:0000256" key="8">
    <source>
        <dbReference type="ARBA" id="ARBA00023224"/>
    </source>
</evidence>
<accession>A0A9N8EEU7</accession>
<dbReference type="InterPro" id="IPR017978">
    <property type="entry name" value="GPCR_3_C"/>
</dbReference>
<evidence type="ECO:0000313" key="14">
    <source>
        <dbReference type="Proteomes" id="UP001153069"/>
    </source>
</evidence>
<dbReference type="PROSITE" id="PS50259">
    <property type="entry name" value="G_PROTEIN_RECEP_F3_4"/>
    <property type="match status" value="1"/>
</dbReference>
<protein>
    <recommendedName>
        <fullName evidence="12">G-protein coupled receptors family 3 profile domain-containing protein</fullName>
    </recommendedName>
</protein>
<keyword evidence="3 10" id="KW-1133">Transmembrane helix</keyword>
<dbReference type="Pfam" id="PF00003">
    <property type="entry name" value="7tm_3"/>
    <property type="match status" value="1"/>
</dbReference>
<keyword evidence="5 10" id="KW-0472">Membrane</keyword>
<feature type="transmembrane region" description="Helical" evidence="10">
    <location>
        <begin position="700"/>
        <end position="721"/>
    </location>
</feature>
<dbReference type="PANTHER" id="PTHR10519:SF20">
    <property type="entry name" value="G-PROTEIN COUPLED RECEPTOR 156-RELATED"/>
    <property type="match status" value="1"/>
</dbReference>
<sequence length="875" mass="97859">MNWNVPPLTFCIVVSLVQTVFARIVCTSEKQCEDALLPRSDCGSDGYCTNPFTVGGCLENLLPEDHPSAYKKVRVCNSEDDEMTARSGHCRRPNHEFEHMEIRILAQNWESSYIMTCPLDYGISNDWNAFTTANRVVDCRLSGQGNQEGGYESCAHIVPEVWETRLARVQEMILSHGTFEPPTPVGVLGTGGWFVPRRVGLHDPTVMSYLGFQGEENRRKVAEMFLWPTTFAEYCSLVSKSNCTADDGMAKRPPKDETEGASFFVENVYTGHFRKTEKNDCDLNPTTCVGHFADYPCDWKSFSIPQIHHLGLNLEPKQYTYAQLTEIIEAANATESYFITQWWRPQILEQSFVGTDSAFLKVDLPAPTQECIEHRIATEGRCSEDPEKRYGHPLGACDIETQILSKVIARSLYDATNDPRIPEARRSPAHEAIKLFEISTVQLGQIIKDGFPGDTARWNHDPRMATCQWVVNNIEHIGNHFLPRSYPRVLEELQRRTPLYYASLAVGAIAAAMTLLSVVITHRNRRTPAIKYAQIEFLTILQIGLMAISAGSITMVLDPTVGACIASVWLVNLGYTLELVPLIVKVAALNHPMKAARKMKRVVIPRKRLFGFVVVLSFLSVVFLTCWTIVDTTSKVAEHELTDEVTEDGETVVALSYRCDNGARYWRGVSISVLFIYLIVATVLAVQTRKLQVVFNESQTVAMMIYSHAMFAVFRLVTYFLDEAHLASATSAGIRSLTLSCDVIATIVIYFLPKFVTKHDPSKMVRQSKVDIVATMLTRVTDLAEHDDDDFNGTSSSGAVSFASLTGWDRLKKSTGPPDDFENEGAPSYAFGGHLCRQCRERIRTDDDEDTDLPPVPTGANDDCDQDRHASVFTA</sequence>
<dbReference type="GO" id="GO:0004965">
    <property type="term" value="F:G protein-coupled GABA receptor activity"/>
    <property type="evidence" value="ECO:0007669"/>
    <property type="project" value="InterPro"/>
</dbReference>
<organism evidence="13 14">
    <name type="scientific">Seminavis robusta</name>
    <dbReference type="NCBI Taxonomy" id="568900"/>
    <lineage>
        <taxon>Eukaryota</taxon>
        <taxon>Sar</taxon>
        <taxon>Stramenopiles</taxon>
        <taxon>Ochrophyta</taxon>
        <taxon>Bacillariophyta</taxon>
        <taxon>Bacillariophyceae</taxon>
        <taxon>Bacillariophycidae</taxon>
        <taxon>Naviculales</taxon>
        <taxon>Naviculaceae</taxon>
        <taxon>Seminavis</taxon>
    </lineage>
</organism>
<dbReference type="InterPro" id="IPR002455">
    <property type="entry name" value="GPCR3_GABA-B"/>
</dbReference>
<feature type="region of interest" description="Disordered" evidence="9">
    <location>
        <begin position="842"/>
        <end position="875"/>
    </location>
</feature>
<feature type="transmembrane region" description="Helical" evidence="10">
    <location>
        <begin position="569"/>
        <end position="588"/>
    </location>
</feature>
<feature type="compositionally biased region" description="Basic and acidic residues" evidence="9">
    <location>
        <begin position="866"/>
        <end position="875"/>
    </location>
</feature>
<dbReference type="EMBL" id="CAICTM010000838">
    <property type="protein sequence ID" value="CAB9517204.1"/>
    <property type="molecule type" value="Genomic_DNA"/>
</dbReference>
<dbReference type="PRINTS" id="PR01176">
    <property type="entry name" value="GABABRECEPTR"/>
</dbReference>
<dbReference type="PANTHER" id="PTHR10519">
    <property type="entry name" value="GABA-B RECEPTOR"/>
    <property type="match status" value="1"/>
</dbReference>
<dbReference type="OrthoDB" id="425344at2759"/>
<evidence type="ECO:0000313" key="13">
    <source>
        <dbReference type="EMBL" id="CAB9517204.1"/>
    </source>
</evidence>
<proteinExistence type="predicted"/>
<keyword evidence="8" id="KW-0807">Transducer</keyword>
<gene>
    <name evidence="13" type="ORF">SEMRO_839_G209320.1</name>
</gene>
<keyword evidence="11" id="KW-0732">Signal</keyword>
<keyword evidence="6" id="KW-0675">Receptor</keyword>
<dbReference type="GO" id="GO:0007214">
    <property type="term" value="P:gamma-aminobutyric acid signaling pathway"/>
    <property type="evidence" value="ECO:0007669"/>
    <property type="project" value="TreeGrafter"/>
</dbReference>
<evidence type="ECO:0000256" key="10">
    <source>
        <dbReference type="SAM" id="Phobius"/>
    </source>
</evidence>